<reference evidence="3" key="1">
    <citation type="journal article" date="2019" name="Int. J. Syst. Evol. Microbiol.">
        <title>The Global Catalogue of Microorganisms (GCM) 10K type strain sequencing project: providing services to taxonomists for standard genome sequencing and annotation.</title>
        <authorList>
            <consortium name="The Broad Institute Genomics Platform"/>
            <consortium name="The Broad Institute Genome Sequencing Center for Infectious Disease"/>
            <person name="Wu L."/>
            <person name="Ma J."/>
        </authorList>
    </citation>
    <scope>NUCLEOTIDE SEQUENCE [LARGE SCALE GENOMIC DNA]</scope>
    <source>
        <strain evidence="3">CGMCC 1.11013</strain>
    </source>
</reference>
<keyword evidence="3" id="KW-1185">Reference proteome</keyword>
<feature type="region of interest" description="Disordered" evidence="1">
    <location>
        <begin position="82"/>
        <end position="103"/>
    </location>
</feature>
<gene>
    <name evidence="2" type="ORF">GCM10010985_07480</name>
</gene>
<accession>A0ABQ1R4Y5</accession>
<proteinExistence type="predicted"/>
<evidence type="ECO:0000256" key="1">
    <source>
        <dbReference type="SAM" id="MobiDB-lite"/>
    </source>
</evidence>
<dbReference type="Proteomes" id="UP000597138">
    <property type="component" value="Unassembled WGS sequence"/>
</dbReference>
<protein>
    <submittedName>
        <fullName evidence="2">Uncharacterized protein</fullName>
    </submittedName>
</protein>
<dbReference type="EMBL" id="BMEG01000001">
    <property type="protein sequence ID" value="GGD56270.1"/>
    <property type="molecule type" value="Genomic_DNA"/>
</dbReference>
<evidence type="ECO:0000313" key="2">
    <source>
        <dbReference type="EMBL" id="GGD56270.1"/>
    </source>
</evidence>
<evidence type="ECO:0000313" key="3">
    <source>
        <dbReference type="Proteomes" id="UP000597138"/>
    </source>
</evidence>
<sequence length="103" mass="10849">MNITEAVAPLALRRVENPLSSADAVRIESPNGEDTSAPLKVMVPPCMVTALAEMARQAAAPAIAKRPAFLACSVDLPIAFPGSLSWPPGSRDASYPANQHVRK</sequence>
<name>A0ABQ1R4Y5_9BURK</name>
<organism evidence="2 3">
    <name type="scientific">Caballeronia grimmiae</name>
    <dbReference type="NCBI Taxonomy" id="1071679"/>
    <lineage>
        <taxon>Bacteria</taxon>
        <taxon>Pseudomonadati</taxon>
        <taxon>Pseudomonadota</taxon>
        <taxon>Betaproteobacteria</taxon>
        <taxon>Burkholderiales</taxon>
        <taxon>Burkholderiaceae</taxon>
        <taxon>Caballeronia</taxon>
    </lineage>
</organism>
<comment type="caution">
    <text evidence="2">The sequence shown here is derived from an EMBL/GenBank/DDBJ whole genome shotgun (WGS) entry which is preliminary data.</text>
</comment>